<evidence type="ECO:0000256" key="1">
    <source>
        <dbReference type="ARBA" id="ARBA00022801"/>
    </source>
</evidence>
<reference evidence="4" key="1">
    <citation type="submission" date="2013-04" db="EMBL/GenBank/DDBJ databases">
        <authorList>
            <person name="Harkins D.M."/>
            <person name="Durkin A.S."/>
            <person name="Selengut J.D."/>
            <person name="Sanka R."/>
            <person name="DePew J."/>
            <person name="Purushe J."/>
            <person name="Ahmed A."/>
            <person name="van der Linden H."/>
            <person name="Goris M.G.A."/>
            <person name="Hartskeerl R.A."/>
            <person name="Vinetz J.M."/>
            <person name="Sutton G.G."/>
            <person name="Nelson W.C."/>
            <person name="Fouts D.E."/>
        </authorList>
    </citation>
    <scope>NUCLEOTIDE SEQUENCE [LARGE SCALE GENOMIC DNA]</scope>
    <source>
        <strain evidence="4">BUT 6</strain>
    </source>
</reference>
<dbReference type="SUPFAM" id="SSF53474">
    <property type="entry name" value="alpha/beta-Hydrolases"/>
    <property type="match status" value="1"/>
</dbReference>
<dbReference type="Pfam" id="PF00561">
    <property type="entry name" value="Abhydrolase_1"/>
    <property type="match status" value="1"/>
</dbReference>
<dbReference type="EMBL" id="AKWZ02000010">
    <property type="protein sequence ID" value="EPG72962.1"/>
    <property type="molecule type" value="Genomic_DNA"/>
</dbReference>
<protein>
    <submittedName>
        <fullName evidence="4">Alpha/beta hydrolase family protein</fullName>
    </submittedName>
</protein>
<evidence type="ECO:0000259" key="3">
    <source>
        <dbReference type="Pfam" id="PF00561"/>
    </source>
</evidence>
<keyword evidence="5" id="KW-1185">Reference proteome</keyword>
<gene>
    <name evidence="4" type="ORF">LEP1GSC058_3991</name>
</gene>
<evidence type="ECO:0000313" key="4">
    <source>
        <dbReference type="EMBL" id="EPG72962.1"/>
    </source>
</evidence>
<sequence length="320" mass="36902">MSRIEDAVISERGKSSESSKDNTFKEASIASGEVSIFLKYNHTSKERPNRQTILFVHGYPDDHRTWSYQLDALCEECNVAALDLRGAGKSSKPEKQKAYNIRRIFEDLEAVIRFLGNGKPIHIVAHDWGALICWAFVADKKYSRFVKSYTAMGGPHPVLAKKSIFRLLFSLNPVSILKALTQARKSWYIIFFQIPFLPELSWKLFPKFLWKMAMNLGGVPKGDSLRSKTKEEILSSALWPMNLYRELLRGERFPVPEYIGPPVQVFIPVNDFAIRPESYKLHKEICASYRELRFNSNHWIQRVLPGLITEKIKEFVWETG</sequence>
<dbReference type="STRING" id="1193011.LEP1GSC058_3991"/>
<dbReference type="PRINTS" id="PR00412">
    <property type="entry name" value="EPOXHYDRLASE"/>
</dbReference>
<dbReference type="Proteomes" id="UP000014540">
    <property type="component" value="Unassembled WGS sequence"/>
</dbReference>
<dbReference type="Gene3D" id="3.40.50.1820">
    <property type="entry name" value="alpha/beta hydrolase"/>
    <property type="match status" value="1"/>
</dbReference>
<dbReference type="AlphaFoldDB" id="S3VXW1"/>
<dbReference type="InterPro" id="IPR029058">
    <property type="entry name" value="AB_hydrolase_fold"/>
</dbReference>
<dbReference type="InterPro" id="IPR000639">
    <property type="entry name" value="Epox_hydrolase-like"/>
</dbReference>
<comment type="caution">
    <text evidence="4">The sequence shown here is derived from an EMBL/GenBank/DDBJ whole genome shotgun (WGS) entry which is preliminary data.</text>
</comment>
<evidence type="ECO:0000256" key="2">
    <source>
        <dbReference type="SAM" id="MobiDB-lite"/>
    </source>
</evidence>
<evidence type="ECO:0000313" key="5">
    <source>
        <dbReference type="Proteomes" id="UP000014540"/>
    </source>
</evidence>
<dbReference type="RefSeq" id="WP_016549459.1">
    <property type="nucleotide sequence ID" value="NZ_AKWZ02000010.1"/>
</dbReference>
<proteinExistence type="predicted"/>
<dbReference type="InterPro" id="IPR000073">
    <property type="entry name" value="AB_hydrolase_1"/>
</dbReference>
<keyword evidence="1 4" id="KW-0378">Hydrolase</keyword>
<organism evidence="4 5">
    <name type="scientific">Leptospira fainei serovar Hurstbridge str. BUT 6</name>
    <dbReference type="NCBI Taxonomy" id="1193011"/>
    <lineage>
        <taxon>Bacteria</taxon>
        <taxon>Pseudomonadati</taxon>
        <taxon>Spirochaetota</taxon>
        <taxon>Spirochaetia</taxon>
        <taxon>Leptospirales</taxon>
        <taxon>Leptospiraceae</taxon>
        <taxon>Leptospira</taxon>
    </lineage>
</organism>
<feature type="domain" description="AB hydrolase-1" evidence="3">
    <location>
        <begin position="52"/>
        <end position="162"/>
    </location>
</feature>
<feature type="region of interest" description="Disordered" evidence="2">
    <location>
        <begin position="1"/>
        <end position="24"/>
    </location>
</feature>
<dbReference type="OrthoDB" id="9773293at2"/>
<dbReference type="PANTHER" id="PTHR43329">
    <property type="entry name" value="EPOXIDE HYDROLASE"/>
    <property type="match status" value="1"/>
</dbReference>
<dbReference type="GO" id="GO:0016787">
    <property type="term" value="F:hydrolase activity"/>
    <property type="evidence" value="ECO:0007669"/>
    <property type="project" value="UniProtKB-KW"/>
</dbReference>
<name>S3VXW1_9LEPT</name>
<accession>S3VXW1</accession>